<gene>
    <name evidence="1" type="ORF">A4A58_13315</name>
</gene>
<evidence type="ECO:0000313" key="2">
    <source>
        <dbReference type="Proteomes" id="UP000076574"/>
    </source>
</evidence>
<sequence>MAKKPISKAELAKLIRHRMDEHSECPPGISVEIRKVKTSEGPGWSAVTNPADSITHVKCARIVGALTLELRQKYALSDD</sequence>
<keyword evidence="2" id="KW-1185">Reference proteome</keyword>
<proteinExistence type="predicted"/>
<dbReference type="RefSeq" id="WP_068736407.1">
    <property type="nucleotide sequence ID" value="NZ_LVYV01000045.1"/>
</dbReference>
<protein>
    <submittedName>
        <fullName evidence="1">Uncharacterized protein</fullName>
    </submittedName>
</protein>
<dbReference type="STRING" id="943830.A4A58_13315"/>
<organism evidence="1 2">
    <name type="scientific">Tardiphaga robiniae</name>
    <dbReference type="NCBI Taxonomy" id="943830"/>
    <lineage>
        <taxon>Bacteria</taxon>
        <taxon>Pseudomonadati</taxon>
        <taxon>Pseudomonadota</taxon>
        <taxon>Alphaproteobacteria</taxon>
        <taxon>Hyphomicrobiales</taxon>
        <taxon>Nitrobacteraceae</taxon>
        <taxon>Tardiphaga</taxon>
    </lineage>
</organism>
<comment type="caution">
    <text evidence="1">The sequence shown here is derived from an EMBL/GenBank/DDBJ whole genome shotgun (WGS) entry which is preliminary data.</text>
</comment>
<dbReference type="OrthoDB" id="9851912at2"/>
<dbReference type="EMBL" id="LVYV01000045">
    <property type="protein sequence ID" value="KZD21358.1"/>
    <property type="molecule type" value="Genomic_DNA"/>
</dbReference>
<accession>A0A163XTU9</accession>
<reference evidence="1 2" key="1">
    <citation type="submission" date="2016-03" db="EMBL/GenBank/DDBJ databases">
        <title>Microsymbionts genomes from the relict species Vavilovia formosa (Stev.) Fed.</title>
        <authorList>
            <person name="Kopat V."/>
            <person name="Chirak E."/>
            <person name="Kimeklis A."/>
            <person name="Andronov E."/>
        </authorList>
    </citation>
    <scope>NUCLEOTIDE SEQUENCE [LARGE SCALE GENOMIC DNA]</scope>
    <source>
        <strain evidence="1 2">Vaf07</strain>
    </source>
</reference>
<evidence type="ECO:0000313" key="1">
    <source>
        <dbReference type="EMBL" id="KZD21358.1"/>
    </source>
</evidence>
<dbReference type="AlphaFoldDB" id="A0A163XTU9"/>
<dbReference type="Proteomes" id="UP000076574">
    <property type="component" value="Unassembled WGS sequence"/>
</dbReference>
<name>A0A163XTU9_9BRAD</name>